<feature type="transmembrane region" description="Helical" evidence="6">
    <location>
        <begin position="101"/>
        <end position="122"/>
    </location>
</feature>
<dbReference type="GO" id="GO:0022857">
    <property type="term" value="F:transmembrane transporter activity"/>
    <property type="evidence" value="ECO:0007669"/>
    <property type="project" value="InterPro"/>
</dbReference>
<evidence type="ECO:0000259" key="7">
    <source>
        <dbReference type="PROSITE" id="PS50850"/>
    </source>
</evidence>
<feature type="transmembrane region" description="Helical" evidence="6">
    <location>
        <begin position="355"/>
        <end position="376"/>
    </location>
</feature>
<feature type="transmembrane region" description="Helical" evidence="6">
    <location>
        <begin position="382"/>
        <end position="402"/>
    </location>
</feature>
<dbReference type="OrthoDB" id="2985014at2759"/>
<feature type="transmembrane region" description="Helical" evidence="6">
    <location>
        <begin position="414"/>
        <end position="432"/>
    </location>
</feature>
<evidence type="ECO:0000313" key="8">
    <source>
        <dbReference type="EMBL" id="KAJ2809345.1"/>
    </source>
</evidence>
<feature type="transmembrane region" description="Helical" evidence="6">
    <location>
        <begin position="331"/>
        <end position="348"/>
    </location>
</feature>
<dbReference type="PROSITE" id="PS50850">
    <property type="entry name" value="MFS"/>
    <property type="match status" value="1"/>
</dbReference>
<dbReference type="InterPro" id="IPR036259">
    <property type="entry name" value="MFS_trans_sf"/>
</dbReference>
<gene>
    <name evidence="8" type="ORF">H4R20_000155</name>
</gene>
<dbReference type="GO" id="GO:0016020">
    <property type="term" value="C:membrane"/>
    <property type="evidence" value="ECO:0007669"/>
    <property type="project" value="UniProtKB-SubCell"/>
</dbReference>
<sequence length="494" mass="53567">MGALIDKDIKSSVSVGSSTSKIEYNEVVDSSDEFADVVETQLEDEKEIAQMMARYCRKVDKRILIYAIVLCVLNQSDRGSIGVAKVVGLEQDLGMVKNDFNIAATLFSVGYVSLEFFSNFVLKHVGASRLLPTLGILWGCVCALQGVVSTKGQLYAMRVLLGMSECGFTAGILLILSFFYPKQRLTTRVGFFYLSSPLANVLSGPLASALSQIHHPTIRRWQWVFILQGVMTIAVSILGYFILQDHPEKCKFLSNEEKEFITTYKRREGTLGGSQHLSFRDTKRALSDWQIWVMLFGTFAACEACGSVTSFAPEVINELGFSPAQSQAMSALPSACGAIAILFAGRIVSVCRSHWLAGCLSLGTALLGSIILAATLNVPVRIFGLCLLGTGGFAALGILPGWNITANSRSVADSAVASGLTVFFGASSNFVLSNVFLNSDAPRFIIGHSVNIGIMSAGILTCLITRISMGRRNRKLREYQSADGSDSTNFTYVY</sequence>
<keyword evidence="5 6" id="KW-0472">Membrane</keyword>
<dbReference type="Proteomes" id="UP001140094">
    <property type="component" value="Unassembled WGS sequence"/>
</dbReference>
<keyword evidence="9" id="KW-1185">Reference proteome</keyword>
<evidence type="ECO:0000256" key="6">
    <source>
        <dbReference type="SAM" id="Phobius"/>
    </source>
</evidence>
<accession>A0A9W8I1H7</accession>
<dbReference type="AlphaFoldDB" id="A0A9W8I1H7"/>
<feature type="transmembrane region" description="Helical" evidence="6">
    <location>
        <begin position="289"/>
        <end position="311"/>
    </location>
</feature>
<dbReference type="PANTHER" id="PTHR43791">
    <property type="entry name" value="PERMEASE-RELATED"/>
    <property type="match status" value="1"/>
</dbReference>
<keyword evidence="2" id="KW-0813">Transport</keyword>
<feature type="transmembrane region" description="Helical" evidence="6">
    <location>
        <begin position="223"/>
        <end position="243"/>
    </location>
</feature>
<dbReference type="PANTHER" id="PTHR43791:SF36">
    <property type="entry name" value="TRANSPORTER, PUTATIVE (AFU_ORTHOLOGUE AFUA_6G08340)-RELATED"/>
    <property type="match status" value="1"/>
</dbReference>
<keyword evidence="4 6" id="KW-1133">Transmembrane helix</keyword>
<keyword evidence="3 6" id="KW-0812">Transmembrane</keyword>
<organism evidence="8 9">
    <name type="scientific">Coemansia guatemalensis</name>
    <dbReference type="NCBI Taxonomy" id="2761395"/>
    <lineage>
        <taxon>Eukaryota</taxon>
        <taxon>Fungi</taxon>
        <taxon>Fungi incertae sedis</taxon>
        <taxon>Zoopagomycota</taxon>
        <taxon>Kickxellomycotina</taxon>
        <taxon>Kickxellomycetes</taxon>
        <taxon>Kickxellales</taxon>
        <taxon>Kickxellaceae</taxon>
        <taxon>Coemansia</taxon>
    </lineage>
</organism>
<dbReference type="SUPFAM" id="SSF103473">
    <property type="entry name" value="MFS general substrate transporter"/>
    <property type="match status" value="1"/>
</dbReference>
<evidence type="ECO:0000256" key="2">
    <source>
        <dbReference type="ARBA" id="ARBA00022448"/>
    </source>
</evidence>
<feature type="transmembrane region" description="Helical" evidence="6">
    <location>
        <begin position="129"/>
        <end position="148"/>
    </location>
</feature>
<reference evidence="8" key="1">
    <citation type="submission" date="2022-07" db="EMBL/GenBank/DDBJ databases">
        <title>Phylogenomic reconstructions and comparative analyses of Kickxellomycotina fungi.</title>
        <authorList>
            <person name="Reynolds N.K."/>
            <person name="Stajich J.E."/>
            <person name="Barry K."/>
            <person name="Grigoriev I.V."/>
            <person name="Crous P."/>
            <person name="Smith M.E."/>
        </authorList>
    </citation>
    <scope>NUCLEOTIDE SEQUENCE</scope>
    <source>
        <strain evidence="8">NRRL 1565</strain>
    </source>
</reference>
<evidence type="ECO:0000256" key="1">
    <source>
        <dbReference type="ARBA" id="ARBA00004141"/>
    </source>
</evidence>
<feature type="transmembrane region" description="Helical" evidence="6">
    <location>
        <begin position="191"/>
        <end position="211"/>
    </location>
</feature>
<dbReference type="FunFam" id="1.20.1250.20:FF:000018">
    <property type="entry name" value="MFS transporter permease"/>
    <property type="match status" value="1"/>
</dbReference>
<feature type="domain" description="Major facilitator superfamily (MFS) profile" evidence="7">
    <location>
        <begin position="63"/>
        <end position="494"/>
    </location>
</feature>
<dbReference type="Pfam" id="PF07690">
    <property type="entry name" value="MFS_1"/>
    <property type="match status" value="1"/>
</dbReference>
<evidence type="ECO:0000313" key="9">
    <source>
        <dbReference type="Proteomes" id="UP001140094"/>
    </source>
</evidence>
<protein>
    <recommendedName>
        <fullName evidence="7">Major facilitator superfamily (MFS) profile domain-containing protein</fullName>
    </recommendedName>
</protein>
<evidence type="ECO:0000256" key="3">
    <source>
        <dbReference type="ARBA" id="ARBA00022692"/>
    </source>
</evidence>
<comment type="subcellular location">
    <subcellularLocation>
        <location evidence="1">Membrane</location>
        <topology evidence="1">Multi-pass membrane protein</topology>
    </subcellularLocation>
</comment>
<feature type="transmembrane region" description="Helical" evidence="6">
    <location>
        <begin position="154"/>
        <end position="179"/>
    </location>
</feature>
<evidence type="ECO:0000256" key="5">
    <source>
        <dbReference type="ARBA" id="ARBA00023136"/>
    </source>
</evidence>
<proteinExistence type="predicted"/>
<feature type="transmembrane region" description="Helical" evidence="6">
    <location>
        <begin position="444"/>
        <end position="467"/>
    </location>
</feature>
<comment type="caution">
    <text evidence="8">The sequence shown here is derived from an EMBL/GenBank/DDBJ whole genome shotgun (WGS) entry which is preliminary data.</text>
</comment>
<evidence type="ECO:0000256" key="4">
    <source>
        <dbReference type="ARBA" id="ARBA00022989"/>
    </source>
</evidence>
<dbReference type="InterPro" id="IPR020846">
    <property type="entry name" value="MFS_dom"/>
</dbReference>
<feature type="transmembrane region" description="Helical" evidence="6">
    <location>
        <begin position="63"/>
        <end position="81"/>
    </location>
</feature>
<dbReference type="Gene3D" id="1.20.1250.20">
    <property type="entry name" value="MFS general substrate transporter like domains"/>
    <property type="match status" value="2"/>
</dbReference>
<name>A0A9W8I1H7_9FUNG</name>
<dbReference type="EMBL" id="JANBUO010000004">
    <property type="protein sequence ID" value="KAJ2809345.1"/>
    <property type="molecule type" value="Genomic_DNA"/>
</dbReference>
<dbReference type="InterPro" id="IPR011701">
    <property type="entry name" value="MFS"/>
</dbReference>